<gene>
    <name evidence="2" type="ORF">FB567DRAFT_258056</name>
</gene>
<proteinExistence type="predicted"/>
<accession>A0A8K0VRC0</accession>
<keyword evidence="1" id="KW-0732">Signal</keyword>
<feature type="chain" id="PRO_5035439492" description="Secreted protein" evidence="1">
    <location>
        <begin position="20"/>
        <end position="156"/>
    </location>
</feature>
<dbReference type="Proteomes" id="UP000813461">
    <property type="component" value="Unassembled WGS sequence"/>
</dbReference>
<keyword evidence="3" id="KW-1185">Reference proteome</keyword>
<evidence type="ECO:0000313" key="3">
    <source>
        <dbReference type="Proteomes" id="UP000813461"/>
    </source>
</evidence>
<dbReference type="AlphaFoldDB" id="A0A8K0VRC0"/>
<protein>
    <recommendedName>
        <fullName evidence="4">Secreted protein</fullName>
    </recommendedName>
</protein>
<dbReference type="EMBL" id="JAGMVJ010000035">
    <property type="protein sequence ID" value="KAH7067176.1"/>
    <property type="molecule type" value="Genomic_DNA"/>
</dbReference>
<evidence type="ECO:0008006" key="4">
    <source>
        <dbReference type="Google" id="ProtNLM"/>
    </source>
</evidence>
<comment type="caution">
    <text evidence="2">The sequence shown here is derived from an EMBL/GenBank/DDBJ whole genome shotgun (WGS) entry which is preliminary data.</text>
</comment>
<feature type="signal peptide" evidence="1">
    <location>
        <begin position="1"/>
        <end position="19"/>
    </location>
</feature>
<evidence type="ECO:0000313" key="2">
    <source>
        <dbReference type="EMBL" id="KAH7067176.1"/>
    </source>
</evidence>
<reference evidence="2" key="1">
    <citation type="journal article" date="2021" name="Nat. Commun.">
        <title>Genetic determinants of endophytism in the Arabidopsis root mycobiome.</title>
        <authorList>
            <person name="Mesny F."/>
            <person name="Miyauchi S."/>
            <person name="Thiergart T."/>
            <person name="Pickel B."/>
            <person name="Atanasova L."/>
            <person name="Karlsson M."/>
            <person name="Huettel B."/>
            <person name="Barry K.W."/>
            <person name="Haridas S."/>
            <person name="Chen C."/>
            <person name="Bauer D."/>
            <person name="Andreopoulos W."/>
            <person name="Pangilinan J."/>
            <person name="LaButti K."/>
            <person name="Riley R."/>
            <person name="Lipzen A."/>
            <person name="Clum A."/>
            <person name="Drula E."/>
            <person name="Henrissat B."/>
            <person name="Kohler A."/>
            <person name="Grigoriev I.V."/>
            <person name="Martin F.M."/>
            <person name="Hacquard S."/>
        </authorList>
    </citation>
    <scope>NUCLEOTIDE SEQUENCE</scope>
    <source>
        <strain evidence="2">MPI-SDFR-AT-0120</strain>
    </source>
</reference>
<sequence>MLQGATLFCFLSLTVYAAAARIQHSERESTVAITSLEKNVTTTSGSGNVAAAGSLAPFGDIGIGCGINWLDNTSYGGGLQAGSPDYGLGSGFTVTSESFTVGLGIGLNPLNASADINFVAQKNGTFELKFKSSEEIVCSPESLAEGGKYIVSCRTV</sequence>
<name>A0A8K0VRC0_9PLEO</name>
<dbReference type="OrthoDB" id="3648350at2759"/>
<evidence type="ECO:0000256" key="1">
    <source>
        <dbReference type="SAM" id="SignalP"/>
    </source>
</evidence>
<organism evidence="2 3">
    <name type="scientific">Paraphoma chrysanthemicola</name>
    <dbReference type="NCBI Taxonomy" id="798071"/>
    <lineage>
        <taxon>Eukaryota</taxon>
        <taxon>Fungi</taxon>
        <taxon>Dikarya</taxon>
        <taxon>Ascomycota</taxon>
        <taxon>Pezizomycotina</taxon>
        <taxon>Dothideomycetes</taxon>
        <taxon>Pleosporomycetidae</taxon>
        <taxon>Pleosporales</taxon>
        <taxon>Pleosporineae</taxon>
        <taxon>Phaeosphaeriaceae</taxon>
        <taxon>Paraphoma</taxon>
    </lineage>
</organism>